<dbReference type="EMBL" id="FNCQ01000005">
    <property type="protein sequence ID" value="SDG55608.1"/>
    <property type="molecule type" value="Genomic_DNA"/>
</dbReference>
<dbReference type="PROSITE" id="PS51464">
    <property type="entry name" value="SIS"/>
    <property type="match status" value="1"/>
</dbReference>
<dbReference type="InterPro" id="IPR050099">
    <property type="entry name" value="SIS_GmhA/DiaA_subfam"/>
</dbReference>
<evidence type="ECO:0000259" key="1">
    <source>
        <dbReference type="PROSITE" id="PS51464"/>
    </source>
</evidence>
<evidence type="ECO:0000313" key="2">
    <source>
        <dbReference type="EMBL" id="SDG55608.1"/>
    </source>
</evidence>
<accession>A0A1H0DNC2</accession>
<accession>A0A1G7V7N9</accession>
<feature type="domain" description="SIS" evidence="1">
    <location>
        <begin position="33"/>
        <end position="215"/>
    </location>
</feature>
<gene>
    <name evidence="3" type="ORF">SAMN04487900_102110</name>
    <name evidence="2" type="ORF">SAMN04487901_105123</name>
</gene>
<reference evidence="2 5" key="1">
    <citation type="submission" date="2016-10" db="EMBL/GenBank/DDBJ databases">
        <authorList>
            <person name="de Groot N.N."/>
        </authorList>
    </citation>
    <scope>NUCLEOTIDE SEQUENCE [LARGE SCALE GENOMIC DNA]</scope>
    <source>
        <strain evidence="5">BP1-145</strain>
        <strain evidence="2">BP1-148</strain>
    </source>
</reference>
<name>A0A1H0DNC2_9BACT</name>
<dbReference type="SUPFAM" id="SSF53697">
    <property type="entry name" value="SIS domain"/>
    <property type="match status" value="1"/>
</dbReference>
<dbReference type="InterPro" id="IPR046348">
    <property type="entry name" value="SIS_dom_sf"/>
</dbReference>
<dbReference type="Proteomes" id="UP000198779">
    <property type="component" value="Unassembled WGS sequence"/>
</dbReference>
<dbReference type="PANTHER" id="PTHR30390">
    <property type="entry name" value="SEDOHEPTULOSE 7-PHOSPHATE ISOMERASE / DNAA INITIATOR-ASSOCIATING FACTOR FOR REPLICATION INITIATION"/>
    <property type="match status" value="1"/>
</dbReference>
<organism evidence="3 5">
    <name type="scientific">Prevotella communis</name>
    <dbReference type="NCBI Taxonomy" id="2913614"/>
    <lineage>
        <taxon>Bacteria</taxon>
        <taxon>Pseudomonadati</taxon>
        <taxon>Bacteroidota</taxon>
        <taxon>Bacteroidia</taxon>
        <taxon>Bacteroidales</taxon>
        <taxon>Prevotellaceae</taxon>
        <taxon>Prevotella</taxon>
    </lineage>
</organism>
<reference evidence="3 4" key="2">
    <citation type="submission" date="2016-10" db="EMBL/GenBank/DDBJ databases">
        <authorList>
            <person name="Varghese N."/>
            <person name="Submissions S."/>
        </authorList>
    </citation>
    <scope>NUCLEOTIDE SEQUENCE</scope>
    <source>
        <strain evidence="3">BP1-145</strain>
        <strain evidence="4">BP1-148</strain>
    </source>
</reference>
<dbReference type="InterPro" id="IPR035461">
    <property type="entry name" value="GmhA/DiaA"/>
</dbReference>
<protein>
    <submittedName>
        <fullName evidence="3">D-sedoheptulose 7-phosphate isomerase</fullName>
    </submittedName>
</protein>
<keyword evidence="4" id="KW-1185">Reference proteome</keyword>
<dbReference type="OrthoDB" id="9781311at2"/>
<proteinExistence type="predicted"/>
<dbReference type="PANTHER" id="PTHR30390:SF6">
    <property type="entry name" value="DNAA INITIATOR-ASSOCIATING PROTEIN DIAA"/>
    <property type="match status" value="1"/>
</dbReference>
<dbReference type="RefSeq" id="WP_091816230.1">
    <property type="nucleotide sequence ID" value="NZ_CP091790.1"/>
</dbReference>
<evidence type="ECO:0000313" key="4">
    <source>
        <dbReference type="Proteomes" id="UP000198779"/>
    </source>
</evidence>
<keyword evidence="3" id="KW-0413">Isomerase</keyword>
<dbReference type="GO" id="GO:0016853">
    <property type="term" value="F:isomerase activity"/>
    <property type="evidence" value="ECO:0007669"/>
    <property type="project" value="UniProtKB-KW"/>
</dbReference>
<dbReference type="Gene3D" id="3.40.50.10490">
    <property type="entry name" value="Glucose-6-phosphate isomerase like protein, domain 1"/>
    <property type="match status" value="1"/>
</dbReference>
<dbReference type="CDD" id="cd05006">
    <property type="entry name" value="SIS_GmhA"/>
    <property type="match status" value="1"/>
</dbReference>
<dbReference type="Proteomes" id="UP000199134">
    <property type="component" value="Unassembled WGS sequence"/>
</dbReference>
<dbReference type="AlphaFoldDB" id="A0A1H0DNC2"/>
<dbReference type="STRING" id="645274.SAMN04487901_105123"/>
<dbReference type="GO" id="GO:0097367">
    <property type="term" value="F:carbohydrate derivative binding"/>
    <property type="evidence" value="ECO:0007669"/>
    <property type="project" value="InterPro"/>
</dbReference>
<sequence length="215" mass="23863">MEENINKHIDNLIDRYPKLIVCRNSIQEAYNTLKQAYTDGRKLLVCGNGGSASDSEHIVGELMKEFKLKREVFKDQAEALRTIDPELGEILAKHLQGALPAIALTGHSSLTTAFMNDSNPELIFAQQVNGYGKPHDVFLGISTSGNSRNVLFAAVAAKSKGLHVIGLTGQRDSKLKELADICIQVPETETYKIQELHLPVYHCLCLMLEEHFFGK</sequence>
<dbReference type="Pfam" id="PF13580">
    <property type="entry name" value="SIS_2"/>
    <property type="match status" value="1"/>
</dbReference>
<evidence type="ECO:0000313" key="3">
    <source>
        <dbReference type="EMBL" id="SDN71645.1"/>
    </source>
</evidence>
<dbReference type="EMBL" id="FNIW01000002">
    <property type="protein sequence ID" value="SDN71645.1"/>
    <property type="molecule type" value="Genomic_DNA"/>
</dbReference>
<dbReference type="InterPro" id="IPR001347">
    <property type="entry name" value="SIS_dom"/>
</dbReference>
<dbReference type="GO" id="GO:1901135">
    <property type="term" value="P:carbohydrate derivative metabolic process"/>
    <property type="evidence" value="ECO:0007669"/>
    <property type="project" value="InterPro"/>
</dbReference>
<evidence type="ECO:0000313" key="5">
    <source>
        <dbReference type="Proteomes" id="UP000199134"/>
    </source>
</evidence>